<comment type="caution">
    <text evidence="6">The sequence shown here is derived from an EMBL/GenBank/DDBJ whole genome shotgun (WGS) entry which is preliminary data.</text>
</comment>
<evidence type="ECO:0000259" key="5">
    <source>
        <dbReference type="PROSITE" id="PS51387"/>
    </source>
</evidence>
<dbReference type="InterPro" id="IPR050416">
    <property type="entry name" value="FAD-linked_Oxidoreductase"/>
</dbReference>
<evidence type="ECO:0000256" key="2">
    <source>
        <dbReference type="ARBA" id="ARBA00022630"/>
    </source>
</evidence>
<dbReference type="Pfam" id="PF08031">
    <property type="entry name" value="BBE"/>
    <property type="match status" value="1"/>
</dbReference>
<dbReference type="Pfam" id="PF01565">
    <property type="entry name" value="FAD_binding_4"/>
    <property type="match status" value="1"/>
</dbReference>
<feature type="domain" description="FAD-binding PCMH-type" evidence="5">
    <location>
        <begin position="15"/>
        <end position="199"/>
    </location>
</feature>
<dbReference type="EMBL" id="ML996158">
    <property type="protein sequence ID" value="KAF2733661.1"/>
    <property type="molecule type" value="Genomic_DNA"/>
</dbReference>
<comment type="similarity">
    <text evidence="1">Belongs to the oxygen-dependent FAD-linked oxidoreductase family.</text>
</comment>
<dbReference type="OrthoDB" id="363185at2759"/>
<dbReference type="SUPFAM" id="SSF56176">
    <property type="entry name" value="FAD-binding/transporter-associated domain-like"/>
    <property type="match status" value="1"/>
</dbReference>
<dbReference type="PANTHER" id="PTHR42973:SF25">
    <property type="entry name" value="PHOSPHOMEVALONATE KINASE"/>
    <property type="match status" value="1"/>
</dbReference>
<proteinExistence type="inferred from homology"/>
<accession>A0A9P4QZ10</accession>
<gene>
    <name evidence="6" type="ORF">EJ04DRAFT_438684</name>
</gene>
<evidence type="ECO:0000256" key="4">
    <source>
        <dbReference type="ARBA" id="ARBA00023002"/>
    </source>
</evidence>
<sequence>MKTDSNRKIKNWEARLHQPIATVAPKKVRHLQEIVRWASRNETKLTVLGGSHSGHCLWRNAVAIDMSAFKQIHVKETSYEDSLVFVEAGCTSGEIVRKTMAEGLTVPLGTRPSVGAGLWLQGGIGHLTRLYRLTCDSIVGVVLVSVDSGKIIFAGDVDKELLPPDAVRAENEDELLWAVKGAGTNFGIVVSVVFRAYPAPTYKVKHTVDTSETREDTVRRLEHLNDVVAERLGYHHSAEAYLFWSFGSMRFGVTFLEVSPTTASPPLPTIFGPQPQIRIRQLHLSPPTSPNVVDGIGIFEKTYMRLREMQDGHFSNETCSFKRCVFLENFDDPCTKQKLSEAFEKAPTPLSYLHLVLGGGKMGEVTAHTTSFGCRKWTFACTITAVWWAYENGTVVMQNAIDWVYKVATDLSSLNACVGVYSADLGPDPRDLPLAKKAFGPNLPRLAQLKKRMDPNNILAFACPLDAA</sequence>
<dbReference type="InterPro" id="IPR012951">
    <property type="entry name" value="BBE"/>
</dbReference>
<dbReference type="Proteomes" id="UP000799444">
    <property type="component" value="Unassembled WGS sequence"/>
</dbReference>
<protein>
    <submittedName>
        <fullName evidence="6">FAD-binding domain-containing protein</fullName>
    </submittedName>
</protein>
<evidence type="ECO:0000256" key="3">
    <source>
        <dbReference type="ARBA" id="ARBA00022827"/>
    </source>
</evidence>
<name>A0A9P4QZ10_9PLEO</name>
<evidence type="ECO:0000256" key="1">
    <source>
        <dbReference type="ARBA" id="ARBA00005466"/>
    </source>
</evidence>
<dbReference type="PROSITE" id="PS51387">
    <property type="entry name" value="FAD_PCMH"/>
    <property type="match status" value="1"/>
</dbReference>
<dbReference type="PANTHER" id="PTHR42973">
    <property type="entry name" value="BINDING OXIDOREDUCTASE, PUTATIVE (AFU_ORTHOLOGUE AFUA_1G17690)-RELATED"/>
    <property type="match status" value="1"/>
</dbReference>
<dbReference type="GO" id="GO:0071949">
    <property type="term" value="F:FAD binding"/>
    <property type="evidence" value="ECO:0007669"/>
    <property type="project" value="InterPro"/>
</dbReference>
<reference evidence="6" key="1">
    <citation type="journal article" date="2020" name="Stud. Mycol.">
        <title>101 Dothideomycetes genomes: a test case for predicting lifestyles and emergence of pathogens.</title>
        <authorList>
            <person name="Haridas S."/>
            <person name="Albert R."/>
            <person name="Binder M."/>
            <person name="Bloem J."/>
            <person name="Labutti K."/>
            <person name="Salamov A."/>
            <person name="Andreopoulos B."/>
            <person name="Baker S."/>
            <person name="Barry K."/>
            <person name="Bills G."/>
            <person name="Bluhm B."/>
            <person name="Cannon C."/>
            <person name="Castanera R."/>
            <person name="Culley D."/>
            <person name="Daum C."/>
            <person name="Ezra D."/>
            <person name="Gonzalez J."/>
            <person name="Henrissat B."/>
            <person name="Kuo A."/>
            <person name="Liang C."/>
            <person name="Lipzen A."/>
            <person name="Lutzoni F."/>
            <person name="Magnuson J."/>
            <person name="Mondo S."/>
            <person name="Nolan M."/>
            <person name="Ohm R."/>
            <person name="Pangilinan J."/>
            <person name="Park H.-J."/>
            <person name="Ramirez L."/>
            <person name="Alfaro M."/>
            <person name="Sun H."/>
            <person name="Tritt A."/>
            <person name="Yoshinaga Y."/>
            <person name="Zwiers L.-H."/>
            <person name="Turgeon B."/>
            <person name="Goodwin S."/>
            <person name="Spatafora J."/>
            <person name="Crous P."/>
            <person name="Grigoriev I."/>
        </authorList>
    </citation>
    <scope>NUCLEOTIDE SEQUENCE</scope>
    <source>
        <strain evidence="6">CBS 125425</strain>
    </source>
</reference>
<organism evidence="6 7">
    <name type="scientific">Polyplosphaeria fusca</name>
    <dbReference type="NCBI Taxonomy" id="682080"/>
    <lineage>
        <taxon>Eukaryota</taxon>
        <taxon>Fungi</taxon>
        <taxon>Dikarya</taxon>
        <taxon>Ascomycota</taxon>
        <taxon>Pezizomycotina</taxon>
        <taxon>Dothideomycetes</taxon>
        <taxon>Pleosporomycetidae</taxon>
        <taxon>Pleosporales</taxon>
        <taxon>Tetraplosphaeriaceae</taxon>
        <taxon>Polyplosphaeria</taxon>
    </lineage>
</organism>
<keyword evidence="7" id="KW-1185">Reference proteome</keyword>
<dbReference type="GO" id="GO:0016491">
    <property type="term" value="F:oxidoreductase activity"/>
    <property type="evidence" value="ECO:0007669"/>
    <property type="project" value="UniProtKB-KW"/>
</dbReference>
<keyword evidence="4" id="KW-0560">Oxidoreductase</keyword>
<dbReference type="InterPro" id="IPR016169">
    <property type="entry name" value="FAD-bd_PCMH_sub2"/>
</dbReference>
<dbReference type="InterPro" id="IPR016166">
    <property type="entry name" value="FAD-bd_PCMH"/>
</dbReference>
<dbReference type="InterPro" id="IPR006094">
    <property type="entry name" value="Oxid_FAD_bind_N"/>
</dbReference>
<evidence type="ECO:0000313" key="7">
    <source>
        <dbReference type="Proteomes" id="UP000799444"/>
    </source>
</evidence>
<dbReference type="AlphaFoldDB" id="A0A9P4QZ10"/>
<dbReference type="Gene3D" id="3.40.462.20">
    <property type="match status" value="1"/>
</dbReference>
<keyword evidence="3" id="KW-0274">FAD</keyword>
<evidence type="ECO:0000313" key="6">
    <source>
        <dbReference type="EMBL" id="KAF2733661.1"/>
    </source>
</evidence>
<keyword evidence="2" id="KW-0285">Flavoprotein</keyword>
<dbReference type="Gene3D" id="3.30.465.10">
    <property type="match status" value="1"/>
</dbReference>
<dbReference type="InterPro" id="IPR036318">
    <property type="entry name" value="FAD-bd_PCMH-like_sf"/>
</dbReference>